<organism evidence="1 2">
    <name type="scientific">Acinetobacter johnsonii</name>
    <dbReference type="NCBI Taxonomy" id="40214"/>
    <lineage>
        <taxon>Bacteria</taxon>
        <taxon>Pseudomonadati</taxon>
        <taxon>Pseudomonadota</taxon>
        <taxon>Gammaproteobacteria</taxon>
        <taxon>Moraxellales</taxon>
        <taxon>Moraxellaceae</taxon>
        <taxon>Acinetobacter</taxon>
    </lineage>
</organism>
<gene>
    <name evidence="1" type="ORF">EGT73_01010</name>
</gene>
<comment type="caution">
    <text evidence="1">The sequence shown here is derived from an EMBL/GenBank/DDBJ whole genome shotgun (WGS) entry which is preliminary data.</text>
</comment>
<dbReference type="Proteomes" id="UP000277537">
    <property type="component" value="Unassembled WGS sequence"/>
</dbReference>
<proteinExistence type="predicted"/>
<sequence>MSRKEPKKIGLKRTVWLFEREVLEKFENTNLDDHHKVLEFNLFSTEYEIKPKFNNGRADAITMRNAANHWFKIWFAAYAACTADMNRAK</sequence>
<protein>
    <submittedName>
        <fullName evidence="1">Uncharacterized protein</fullName>
    </submittedName>
</protein>
<dbReference type="EMBL" id="RHXE01000001">
    <property type="protein sequence ID" value="RSE27623.1"/>
    <property type="molecule type" value="Genomic_DNA"/>
</dbReference>
<name>A0A427V4K3_ACIJO</name>
<dbReference type="RefSeq" id="WP_125273153.1">
    <property type="nucleotide sequence ID" value="NZ_RHXE01000001.1"/>
</dbReference>
<evidence type="ECO:0000313" key="2">
    <source>
        <dbReference type="Proteomes" id="UP000277537"/>
    </source>
</evidence>
<dbReference type="AlphaFoldDB" id="A0A427V4K3"/>
<accession>A0A427V4K3</accession>
<reference evidence="1 2" key="1">
    <citation type="submission" date="2018-10" db="EMBL/GenBank/DDBJ databases">
        <title>Transmission dynamics of multidrug resistant bacteria on intensive care unit surfaces.</title>
        <authorList>
            <person name="D'Souza A.W."/>
            <person name="Potter R.F."/>
            <person name="Wallace M."/>
            <person name="Shupe A."/>
            <person name="Patel S."/>
            <person name="Sun S."/>
            <person name="Gul D."/>
            <person name="Kwon J.H."/>
            <person name="Andleeb S."/>
            <person name="Burnham C.-A.D."/>
            <person name="Dantas G."/>
        </authorList>
    </citation>
    <scope>NUCLEOTIDE SEQUENCE [LARGE SCALE GENOMIC DNA]</scope>
    <source>
        <strain evidence="1 2">AJ_385</strain>
    </source>
</reference>
<evidence type="ECO:0000313" key="1">
    <source>
        <dbReference type="EMBL" id="RSE27623.1"/>
    </source>
</evidence>